<dbReference type="EMBL" id="JBFNQN010000003">
    <property type="protein sequence ID" value="MEW9264112.1"/>
    <property type="molecule type" value="Genomic_DNA"/>
</dbReference>
<keyword evidence="1" id="KW-0732">Signal</keyword>
<keyword evidence="4" id="KW-1185">Reference proteome</keyword>
<feature type="domain" description="DUF4397" evidence="2">
    <location>
        <begin position="43"/>
        <end position="165"/>
    </location>
</feature>
<dbReference type="RefSeq" id="WP_367636719.1">
    <property type="nucleotide sequence ID" value="NZ_JBFNQN010000003.1"/>
</dbReference>
<protein>
    <submittedName>
        <fullName evidence="3">DUF4397 domain-containing protein</fullName>
    </submittedName>
</protein>
<accession>A0ABV3P3A7</accession>
<organism evidence="3 4">
    <name type="scientific">Kineococcus endophyticus</name>
    <dbReference type="NCBI Taxonomy" id="1181883"/>
    <lineage>
        <taxon>Bacteria</taxon>
        <taxon>Bacillati</taxon>
        <taxon>Actinomycetota</taxon>
        <taxon>Actinomycetes</taxon>
        <taxon>Kineosporiales</taxon>
        <taxon>Kineosporiaceae</taxon>
        <taxon>Kineococcus</taxon>
    </lineage>
</organism>
<evidence type="ECO:0000313" key="3">
    <source>
        <dbReference type="EMBL" id="MEW9264112.1"/>
    </source>
</evidence>
<dbReference type="Proteomes" id="UP001555826">
    <property type="component" value="Unassembled WGS sequence"/>
</dbReference>
<gene>
    <name evidence="3" type="ORF">AB1207_05090</name>
</gene>
<name>A0ABV3P3A7_9ACTN</name>
<evidence type="ECO:0000259" key="2">
    <source>
        <dbReference type="Pfam" id="PF14344"/>
    </source>
</evidence>
<evidence type="ECO:0000313" key="4">
    <source>
        <dbReference type="Proteomes" id="UP001555826"/>
    </source>
</evidence>
<feature type="signal peptide" evidence="1">
    <location>
        <begin position="1"/>
        <end position="37"/>
    </location>
</feature>
<comment type="caution">
    <text evidence="3">The sequence shown here is derived from an EMBL/GenBank/DDBJ whole genome shotgun (WGS) entry which is preliminary data.</text>
</comment>
<reference evidence="3 4" key="1">
    <citation type="submission" date="2024-07" db="EMBL/GenBank/DDBJ databases">
        <authorList>
            <person name="Thanompreechachai J."/>
            <person name="Duangmal K."/>
        </authorList>
    </citation>
    <scope>NUCLEOTIDE SEQUENCE [LARGE SCALE GENOMIC DNA]</scope>
    <source>
        <strain evidence="3 4">KCTC 19886</strain>
    </source>
</reference>
<dbReference type="Pfam" id="PF14344">
    <property type="entry name" value="DUF4397"/>
    <property type="match status" value="1"/>
</dbReference>
<proteinExistence type="predicted"/>
<evidence type="ECO:0000256" key="1">
    <source>
        <dbReference type="SAM" id="SignalP"/>
    </source>
</evidence>
<sequence>MPSTAHRRQRSTRLSLLLAVLVGALALSGWSASSARAAVPGDAWVRAAHLVPGLEAMQVVARPLSGGSPSVLAERAAYGDVAPYQRLTPGDYSVELRPAGAPTSSAPMLSSTVVVEAGRAYTLAGLGSLQSPRLATLKDDLTPPAAGTVRVRLLPAASSADQVTVAAVGGPVVARDAVFGQPTAYAAVPAGRWTLQTTSGGGDPTSTTVDLAAGGIYTLAVVDRDGGGFGIQVVTDAAGSATMPVGGAATGGGGTAAGSPAGVPGAVLAGAALLAVVGARTRGRAVRSQRRTAARSS</sequence>
<feature type="chain" id="PRO_5047419092" evidence="1">
    <location>
        <begin position="38"/>
        <end position="297"/>
    </location>
</feature>
<dbReference type="InterPro" id="IPR025510">
    <property type="entry name" value="DUF4397"/>
</dbReference>